<evidence type="ECO:0000313" key="3">
    <source>
        <dbReference type="Proteomes" id="UP000751190"/>
    </source>
</evidence>
<dbReference type="Proteomes" id="UP000751190">
    <property type="component" value="Unassembled WGS sequence"/>
</dbReference>
<dbReference type="InterPro" id="IPR038694">
    <property type="entry name" value="DUF427_sf"/>
</dbReference>
<dbReference type="InterPro" id="IPR007361">
    <property type="entry name" value="DUF427"/>
</dbReference>
<evidence type="ECO:0000313" key="2">
    <source>
        <dbReference type="EMBL" id="KAG8463058.1"/>
    </source>
</evidence>
<dbReference type="OMA" id="SFYAGPW"/>
<dbReference type="EMBL" id="JAGTXO010000018">
    <property type="protein sequence ID" value="KAG8463058.1"/>
    <property type="molecule type" value="Genomic_DNA"/>
</dbReference>
<name>A0A8J6CD11_DIALT</name>
<keyword evidence="3" id="KW-1185">Reference proteome</keyword>
<sequence length="203" mass="22344">MFSRRVWLAMPLAFPQHMASGSSLPHPTAAQRVKPGPGQLSVWEAPFTRPPSVRDVRGKHVVLRVGEDGPVILESTNGVQICETSHPPTWYFPQEDIRMGHLRRIGGATMCEFKGRATYFDIMAEPDGASNPAARALVPQGAWTYDRTDTTPIEGRVAFYLRPPLVAHVDGERAAPQEGDFYGGWITSDVVGPFKGGTGTRFW</sequence>
<comment type="caution">
    <text evidence="2">The sequence shown here is derived from an EMBL/GenBank/DDBJ whole genome shotgun (WGS) entry which is preliminary data.</text>
</comment>
<reference evidence="2" key="1">
    <citation type="submission" date="2021-05" db="EMBL/GenBank/DDBJ databases">
        <title>The genome of the haptophyte Pavlova lutheri (Diacronema luteri, Pavlovales) - a model for lipid biosynthesis in eukaryotic algae.</title>
        <authorList>
            <person name="Hulatt C.J."/>
            <person name="Posewitz M.C."/>
        </authorList>
    </citation>
    <scope>NUCLEOTIDE SEQUENCE</scope>
    <source>
        <strain evidence="2">NIVA-4/92</strain>
    </source>
</reference>
<dbReference type="AlphaFoldDB" id="A0A8J6CD11"/>
<dbReference type="Gene3D" id="2.170.150.40">
    <property type="entry name" value="Domain of unknown function (DUF427)"/>
    <property type="match status" value="1"/>
</dbReference>
<accession>A0A8J6CD11</accession>
<organism evidence="2 3">
    <name type="scientific">Diacronema lutheri</name>
    <name type="common">Unicellular marine alga</name>
    <name type="synonym">Monochrysis lutheri</name>
    <dbReference type="NCBI Taxonomy" id="2081491"/>
    <lineage>
        <taxon>Eukaryota</taxon>
        <taxon>Haptista</taxon>
        <taxon>Haptophyta</taxon>
        <taxon>Pavlovophyceae</taxon>
        <taxon>Pavlovales</taxon>
        <taxon>Pavlovaceae</taxon>
        <taxon>Diacronema</taxon>
    </lineage>
</organism>
<dbReference type="Pfam" id="PF04248">
    <property type="entry name" value="NTP_transf_9"/>
    <property type="match status" value="1"/>
</dbReference>
<dbReference type="PANTHER" id="PTHR43058:SF1">
    <property type="entry name" value="DUF427 DOMAIN-CONTAINING PROTEIN"/>
    <property type="match status" value="1"/>
</dbReference>
<proteinExistence type="predicted"/>
<feature type="domain" description="DUF427" evidence="1">
    <location>
        <begin position="65"/>
        <end position="160"/>
    </location>
</feature>
<protein>
    <recommendedName>
        <fullName evidence="1">DUF427 domain-containing protein</fullName>
    </recommendedName>
</protein>
<gene>
    <name evidence="2" type="ORF">KFE25_001831</name>
</gene>
<dbReference type="OrthoDB" id="18996at2759"/>
<dbReference type="PANTHER" id="PTHR43058">
    <property type="entry name" value="SLR0655 PROTEIN"/>
    <property type="match status" value="1"/>
</dbReference>
<evidence type="ECO:0000259" key="1">
    <source>
        <dbReference type="Pfam" id="PF04248"/>
    </source>
</evidence>